<feature type="compositionally biased region" description="Basic and acidic residues" evidence="3">
    <location>
        <begin position="95"/>
        <end position="115"/>
    </location>
</feature>
<dbReference type="SMART" id="SM00369">
    <property type="entry name" value="LRR_TYP"/>
    <property type="match status" value="2"/>
</dbReference>
<evidence type="ECO:0000256" key="2">
    <source>
        <dbReference type="ARBA" id="ARBA00022737"/>
    </source>
</evidence>
<gene>
    <name evidence="4" type="ORF">HYPBUDRAFT_125279</name>
</gene>
<dbReference type="STRING" id="984485.A0A1E4RJ74"/>
<keyword evidence="5" id="KW-1185">Reference proteome</keyword>
<evidence type="ECO:0000256" key="3">
    <source>
        <dbReference type="SAM" id="MobiDB-lite"/>
    </source>
</evidence>
<dbReference type="SUPFAM" id="SSF52075">
    <property type="entry name" value="Outer arm dynein light chain 1"/>
    <property type="match status" value="1"/>
</dbReference>
<dbReference type="Proteomes" id="UP000095085">
    <property type="component" value="Unassembled WGS sequence"/>
</dbReference>
<keyword evidence="1" id="KW-0433">Leucine-rich repeat</keyword>
<dbReference type="PANTHER" id="PTHR48051">
    <property type="match status" value="1"/>
</dbReference>
<feature type="region of interest" description="Disordered" evidence="3">
    <location>
        <begin position="36"/>
        <end position="61"/>
    </location>
</feature>
<feature type="region of interest" description="Disordered" evidence="3">
    <location>
        <begin position="87"/>
        <end position="121"/>
    </location>
</feature>
<dbReference type="Pfam" id="PF13855">
    <property type="entry name" value="LRR_8"/>
    <property type="match status" value="1"/>
</dbReference>
<organism evidence="4 5">
    <name type="scientific">Hyphopichia burtonii NRRL Y-1933</name>
    <dbReference type="NCBI Taxonomy" id="984485"/>
    <lineage>
        <taxon>Eukaryota</taxon>
        <taxon>Fungi</taxon>
        <taxon>Dikarya</taxon>
        <taxon>Ascomycota</taxon>
        <taxon>Saccharomycotina</taxon>
        <taxon>Pichiomycetes</taxon>
        <taxon>Debaryomycetaceae</taxon>
        <taxon>Hyphopichia</taxon>
    </lineage>
</organism>
<evidence type="ECO:0000313" key="5">
    <source>
        <dbReference type="Proteomes" id="UP000095085"/>
    </source>
</evidence>
<dbReference type="EMBL" id="KV454541">
    <property type="protein sequence ID" value="ODV67328.1"/>
    <property type="molecule type" value="Genomic_DNA"/>
</dbReference>
<protein>
    <recommendedName>
        <fullName evidence="6">L domain-like protein</fullName>
    </recommendedName>
</protein>
<dbReference type="GeneID" id="30993880"/>
<accession>A0A1E4RJ74</accession>
<sequence>MDKNNPLLPFAFSTSSFDEKVPLNTTPRNRKIIDENASSMYHTRVTPETKRKGPTLKVHPGLKRKMGESFNEKDDIKRRDTFFNDFGDDPTLIDGDAKTDEDTGGEEFKSRDYKDGSPTLEPQIHSEFDIGTSDYNVPDSPTHNFPSEINHQEYHELDLNDHKPNSAKSLIYELSSKKKRSRLDNMSSDADFGIDQFNRFKATTNCPSTDKNLDTEEYEEQQRQVHENARQIVIGAFEDMNTTIHLEGLGIRQIPEEIKDFDNLVIFDFDAPTQNSYQLYLTNNKIDELPPSLFNFTKLNVLGLRQNKLSRIPPLIRKLENLVDLSLGTNKLEYLPPQILDLPNLSTFRAGPNPYMKIPDDAIEVKTVTVNLFKTKKYFTPLKWKTESKKLVPSLKNLCLDTIANYDVTYQETKNWKKHTPKIFHSVIASAISKGQYEESCSECDRIVVEPVAESIEWWDFLQNKDVPIKRQFCSGMCAKKWERSTLIDQEYF</sequence>
<dbReference type="GO" id="GO:0005737">
    <property type="term" value="C:cytoplasm"/>
    <property type="evidence" value="ECO:0007669"/>
    <property type="project" value="TreeGrafter"/>
</dbReference>
<dbReference type="InterPro" id="IPR001611">
    <property type="entry name" value="Leu-rich_rpt"/>
</dbReference>
<dbReference type="InterPro" id="IPR032675">
    <property type="entry name" value="LRR_dom_sf"/>
</dbReference>
<evidence type="ECO:0008006" key="6">
    <source>
        <dbReference type="Google" id="ProtNLM"/>
    </source>
</evidence>
<dbReference type="AlphaFoldDB" id="A0A1E4RJ74"/>
<name>A0A1E4RJ74_9ASCO</name>
<evidence type="ECO:0000256" key="1">
    <source>
        <dbReference type="ARBA" id="ARBA00022614"/>
    </source>
</evidence>
<dbReference type="PANTHER" id="PTHR48051:SF1">
    <property type="entry name" value="RAS SUPPRESSOR PROTEIN 1"/>
    <property type="match status" value="1"/>
</dbReference>
<evidence type="ECO:0000313" key="4">
    <source>
        <dbReference type="EMBL" id="ODV67328.1"/>
    </source>
</evidence>
<dbReference type="OrthoDB" id="1517790at2759"/>
<dbReference type="InterPro" id="IPR050216">
    <property type="entry name" value="LRR_domain-containing"/>
</dbReference>
<proteinExistence type="predicted"/>
<dbReference type="Gene3D" id="3.80.10.10">
    <property type="entry name" value="Ribonuclease Inhibitor"/>
    <property type="match status" value="1"/>
</dbReference>
<dbReference type="RefSeq" id="XP_020076395.1">
    <property type="nucleotide sequence ID" value="XM_020219330.1"/>
</dbReference>
<keyword evidence="2" id="KW-0677">Repeat</keyword>
<dbReference type="InterPro" id="IPR003591">
    <property type="entry name" value="Leu-rich_rpt_typical-subtyp"/>
</dbReference>
<reference evidence="5" key="1">
    <citation type="submission" date="2016-05" db="EMBL/GenBank/DDBJ databases">
        <title>Comparative genomics of biotechnologically important yeasts.</title>
        <authorList>
            <consortium name="DOE Joint Genome Institute"/>
            <person name="Riley R."/>
            <person name="Haridas S."/>
            <person name="Wolfe K.H."/>
            <person name="Lopes M.R."/>
            <person name="Hittinger C.T."/>
            <person name="Goker M."/>
            <person name="Salamov A."/>
            <person name="Wisecaver J."/>
            <person name="Long T.M."/>
            <person name="Aerts A.L."/>
            <person name="Barry K."/>
            <person name="Choi C."/>
            <person name="Clum A."/>
            <person name="Coughlan A.Y."/>
            <person name="Deshpande S."/>
            <person name="Douglass A.P."/>
            <person name="Hanson S.J."/>
            <person name="Klenk H.-P."/>
            <person name="Labutti K."/>
            <person name="Lapidus A."/>
            <person name="Lindquist E."/>
            <person name="Lipzen A."/>
            <person name="Meier-Kolthoff J.P."/>
            <person name="Ohm R.A."/>
            <person name="Otillar R.P."/>
            <person name="Pangilinan J."/>
            <person name="Peng Y."/>
            <person name="Rokas A."/>
            <person name="Rosa C.A."/>
            <person name="Scheuner C."/>
            <person name="Sibirny A.A."/>
            <person name="Slot J.C."/>
            <person name="Stielow J.B."/>
            <person name="Sun H."/>
            <person name="Kurtzman C.P."/>
            <person name="Blackwell M."/>
            <person name="Grigoriev I.V."/>
            <person name="Jeffries T.W."/>
        </authorList>
    </citation>
    <scope>NUCLEOTIDE SEQUENCE [LARGE SCALE GENOMIC DNA]</scope>
    <source>
        <strain evidence="5">NRRL Y-1933</strain>
    </source>
</reference>
<dbReference type="PROSITE" id="PS51450">
    <property type="entry name" value="LRR"/>
    <property type="match status" value="1"/>
</dbReference>